<organism evidence="8 9">
    <name type="scientific">Gasterosteus aculeatus aculeatus</name>
    <name type="common">three-spined stickleback</name>
    <dbReference type="NCBI Taxonomy" id="481459"/>
    <lineage>
        <taxon>Eukaryota</taxon>
        <taxon>Metazoa</taxon>
        <taxon>Chordata</taxon>
        <taxon>Craniata</taxon>
        <taxon>Vertebrata</taxon>
        <taxon>Euteleostomi</taxon>
        <taxon>Actinopterygii</taxon>
        <taxon>Neopterygii</taxon>
        <taxon>Teleostei</taxon>
        <taxon>Neoteleostei</taxon>
        <taxon>Acanthomorphata</taxon>
        <taxon>Eupercaria</taxon>
        <taxon>Perciformes</taxon>
        <taxon>Cottioidei</taxon>
        <taxon>Gasterosteales</taxon>
        <taxon>Gasterosteidae</taxon>
        <taxon>Gasterosteus</taxon>
    </lineage>
</organism>
<dbReference type="InterPro" id="IPR007146">
    <property type="entry name" value="Sas10/Utp3/C1D"/>
</dbReference>
<reference evidence="8 9" key="1">
    <citation type="journal article" date="2021" name="G3 (Bethesda)">
        <title>Improved contiguity of the threespine stickleback genome using long-read sequencing.</title>
        <authorList>
            <person name="Nath S."/>
            <person name="Shaw D.E."/>
            <person name="White M.A."/>
        </authorList>
    </citation>
    <scope>NUCLEOTIDE SEQUENCE [LARGE SCALE GENOMIC DNA]</scope>
    <source>
        <strain evidence="8 9">Lake Benthic</strain>
    </source>
</reference>
<dbReference type="InterPro" id="IPR018972">
    <property type="entry name" value="Sas10_C_dom"/>
</dbReference>
<dbReference type="GO" id="GO:0000462">
    <property type="term" value="P:maturation of SSU-rRNA from tricistronic rRNA transcript (SSU-rRNA, 5.8S rRNA, LSU-rRNA)"/>
    <property type="evidence" value="ECO:0007669"/>
    <property type="project" value="TreeGrafter"/>
</dbReference>
<keyword evidence="3" id="KW-0597">Phosphoprotein</keyword>
<evidence type="ECO:0000256" key="5">
    <source>
        <dbReference type="SAM" id="Coils"/>
    </source>
</evidence>
<dbReference type="Pfam" id="PF09368">
    <property type="entry name" value="Sas10"/>
    <property type="match status" value="1"/>
</dbReference>
<evidence type="ECO:0000313" key="9">
    <source>
        <dbReference type="Proteomes" id="UP000007635"/>
    </source>
</evidence>
<feature type="domain" description="Sas10 C-terminal" evidence="7">
    <location>
        <begin position="409"/>
        <end position="455"/>
    </location>
</feature>
<dbReference type="AlphaFoldDB" id="A0AAQ4RZ51"/>
<keyword evidence="5" id="KW-0175">Coiled coil</keyword>
<dbReference type="Proteomes" id="UP000007635">
    <property type="component" value="Chromosome XVII"/>
</dbReference>
<name>A0AAQ4RZ51_GASAC</name>
<dbReference type="Pfam" id="PF04000">
    <property type="entry name" value="Sas10_Utp3"/>
    <property type="match status" value="1"/>
</dbReference>
<feature type="region of interest" description="Disordered" evidence="6">
    <location>
        <begin position="13"/>
        <end position="45"/>
    </location>
</feature>
<protein>
    <recommendedName>
        <fullName evidence="7">Sas10 C-terminal domain-containing protein</fullName>
    </recommendedName>
</protein>
<feature type="compositionally biased region" description="Acidic residues" evidence="6">
    <location>
        <begin position="63"/>
        <end position="112"/>
    </location>
</feature>
<feature type="compositionally biased region" description="Acidic residues" evidence="6">
    <location>
        <begin position="393"/>
        <end position="407"/>
    </location>
</feature>
<evidence type="ECO:0000256" key="4">
    <source>
        <dbReference type="ARBA" id="ARBA00023242"/>
    </source>
</evidence>
<feature type="compositionally biased region" description="Basic and acidic residues" evidence="6">
    <location>
        <begin position="326"/>
        <end position="341"/>
    </location>
</feature>
<keyword evidence="9" id="KW-1185">Reference proteome</keyword>
<evidence type="ECO:0000256" key="3">
    <source>
        <dbReference type="ARBA" id="ARBA00022553"/>
    </source>
</evidence>
<dbReference type="PANTHER" id="PTHR13237">
    <property type="entry name" value="SOMETHING ABOUT SILENCING PROTEIN 10-RELATED"/>
    <property type="match status" value="1"/>
</dbReference>
<dbReference type="GeneTree" id="ENSGT00500000044947"/>
<evidence type="ECO:0000259" key="7">
    <source>
        <dbReference type="Pfam" id="PF09368"/>
    </source>
</evidence>
<evidence type="ECO:0000256" key="2">
    <source>
        <dbReference type="ARBA" id="ARBA00010979"/>
    </source>
</evidence>
<sequence>MVRTKRVIKIPRTKKVEQYDDDDPEAYKNMPVPDKKSSQYTKDKIDEFHDDKITKLFTSGVEMESDQDDLDDEEEVMALDDSEDDDDDEEEEEVEGEDEEEEEDEETDMDSDLEGKKEADLPNEMAWGKKKKMFYDSDYVMTKGKSQDELEAEEQEEEEEAKNIQKRLAANLSEEDYDLNFFKEFAMEEKDENKTLEKEERIVKDLKQMSQKEKMKLLKKESPELLELIQDFKAKLSELKDELHPLMQMVKTGKIPPGKGADYLKTKQQLYLNYCTNISFYLVLKAKRIPAHNHPVIERLLAYRNLINELGSVDARLAPQFRELLTGEKDETASRPPEGKKTRGAAAKTKMDSGETLPAEDSDSDLDEEAALRFYREVEARSKSKRKRRAPEAEETEEKEDDVVEEDQNAKRGITYQMFKNKGLTPKRKKIDRNPRVKHREKFRRAQIRRKGQVCTRHIEETLLITAFESIITLLGSVSVCRLFSLNLAYVAVFIFTRCETSVGRRRDTVESALVFVLVSRRAPNLSSHAGNYSMLQSKTTGLKISLWIVLVIFLLCV</sequence>
<feature type="coiled-coil region" evidence="5">
    <location>
        <begin position="143"/>
        <end position="242"/>
    </location>
</feature>
<keyword evidence="4" id="KW-0539">Nucleus</keyword>
<evidence type="ECO:0000256" key="1">
    <source>
        <dbReference type="ARBA" id="ARBA00004604"/>
    </source>
</evidence>
<feature type="compositionally biased region" description="Basic and acidic residues" evidence="6">
    <location>
        <begin position="33"/>
        <end position="45"/>
    </location>
</feature>
<dbReference type="Ensembl" id="ENSGACT00000069604.1">
    <property type="protein sequence ID" value="ENSGACP00000068250.1"/>
    <property type="gene ID" value="ENSGACG00000007417.4"/>
</dbReference>
<evidence type="ECO:0000256" key="6">
    <source>
        <dbReference type="SAM" id="MobiDB-lite"/>
    </source>
</evidence>
<accession>A0AAQ4RZ51</accession>
<comment type="similarity">
    <text evidence="2">Belongs to the SAS10 family.</text>
</comment>
<reference evidence="8" key="2">
    <citation type="submission" date="2025-08" db="UniProtKB">
        <authorList>
            <consortium name="Ensembl"/>
        </authorList>
    </citation>
    <scope>IDENTIFICATION</scope>
</reference>
<evidence type="ECO:0000313" key="8">
    <source>
        <dbReference type="Ensembl" id="ENSGACP00000068250.1"/>
    </source>
</evidence>
<dbReference type="GO" id="GO:0032040">
    <property type="term" value="C:small-subunit processome"/>
    <property type="evidence" value="ECO:0007669"/>
    <property type="project" value="TreeGrafter"/>
</dbReference>
<proteinExistence type="inferred from homology"/>
<feature type="region of interest" description="Disordered" evidence="6">
    <location>
        <begin position="326"/>
        <end position="365"/>
    </location>
</feature>
<comment type="subcellular location">
    <subcellularLocation>
        <location evidence="1">Nucleus</location>
        <location evidence="1">Nucleolus</location>
    </subcellularLocation>
</comment>
<reference evidence="8" key="3">
    <citation type="submission" date="2025-09" db="UniProtKB">
        <authorList>
            <consortium name="Ensembl"/>
        </authorList>
    </citation>
    <scope>IDENTIFICATION</scope>
</reference>
<dbReference type="PANTHER" id="PTHR13237:SF8">
    <property type="entry name" value="SOMETHING ABOUT SILENCING PROTEIN 10"/>
    <property type="match status" value="1"/>
</dbReference>
<feature type="region of interest" description="Disordered" evidence="6">
    <location>
        <begin position="381"/>
        <end position="407"/>
    </location>
</feature>
<feature type="region of interest" description="Disordered" evidence="6">
    <location>
        <begin position="57"/>
        <end position="124"/>
    </location>
</feature>